<evidence type="ECO:0000256" key="4">
    <source>
        <dbReference type="ARBA" id="ARBA00022676"/>
    </source>
</evidence>
<proteinExistence type="inferred from homology"/>
<dbReference type="InterPro" id="IPR027005">
    <property type="entry name" value="PMT-like"/>
</dbReference>
<comment type="similarity">
    <text evidence="3 10">Belongs to the glycosyltransferase 39 family.</text>
</comment>
<feature type="transmembrane region" description="Helical" evidence="10">
    <location>
        <begin position="346"/>
        <end position="363"/>
    </location>
</feature>
<feature type="transmembrane region" description="Helical" evidence="10">
    <location>
        <begin position="375"/>
        <end position="396"/>
    </location>
</feature>
<comment type="caution">
    <text evidence="13">The sequence shown here is derived from an EMBL/GenBank/DDBJ whole genome shotgun (WGS) entry which is preliminary data.</text>
</comment>
<evidence type="ECO:0000313" key="14">
    <source>
        <dbReference type="Proteomes" id="UP000177130"/>
    </source>
</evidence>
<evidence type="ECO:0000259" key="12">
    <source>
        <dbReference type="Pfam" id="PF16192"/>
    </source>
</evidence>
<reference evidence="13 14" key="1">
    <citation type="journal article" date="2016" name="Nat. Commun.">
        <title>Thousands of microbial genomes shed light on interconnected biogeochemical processes in an aquifer system.</title>
        <authorList>
            <person name="Anantharaman K."/>
            <person name="Brown C.T."/>
            <person name="Hug L.A."/>
            <person name="Sharon I."/>
            <person name="Castelle C.J."/>
            <person name="Probst A.J."/>
            <person name="Thomas B.C."/>
            <person name="Singh A."/>
            <person name="Wilkins M.J."/>
            <person name="Karaoz U."/>
            <person name="Brodie E.L."/>
            <person name="Williams K.H."/>
            <person name="Hubbard S.S."/>
            <person name="Banfield J.F."/>
        </authorList>
    </citation>
    <scope>NUCLEOTIDE SEQUENCE [LARGE SCALE GENOMIC DNA]</scope>
</reference>
<sequence length="456" mass="51709">MIFFENLNRFASGLFSNKESRQKDIVMGILTFILAFLIRAPQIEKPIVAVLDEAVFKVYALNTLAGKPFFEPSPPLGWMIFSLSTFGMSPEKIGSFPSAVGSLFFGFPFEKARAISLFFGSLIPVFLFIFARLLKFSIFESILPAVFAVFDNALIIHSRIMMPDAIMIFLGLAGVVTVFFALREEEWSRYRIPLLFAGILFGMTFSIKWTGLAYLAIGSFLFLLAKKYKAVFFVSVTAFLTYLFIMVFYFNIFAPGPVIKEAGFYENGPGTEIVFPGTGEWLENLKFVGTYSRAMFSMRSSLVPSWLKERGDSPYWWLVPGARKADMFYLQNSSDSRKIILRGNPVSWSLVSLSLLVLIIVALKKIIKSKEFANAEVLLIFAFAINFVPFLFIDYFSSSPVWLYHYLSALCFGFLAVPLALRIIIKKENLRRWVYYAIIFGSVLPYGFTLSSIYCL</sequence>
<organism evidence="13 14">
    <name type="scientific">Candidatus Taylorbacteria bacterium RIFCSPHIGHO2_02_FULL_43_32b</name>
    <dbReference type="NCBI Taxonomy" id="1802306"/>
    <lineage>
        <taxon>Bacteria</taxon>
        <taxon>Candidatus Tayloriibacteriota</taxon>
    </lineage>
</organism>
<dbReference type="STRING" id="1802306.A3C72_02320"/>
<feature type="transmembrane region" description="Helical" evidence="10">
    <location>
        <begin position="165"/>
        <end position="182"/>
    </location>
</feature>
<dbReference type="InterPro" id="IPR003342">
    <property type="entry name" value="ArnT-like_N"/>
</dbReference>
<gene>
    <name evidence="13" type="ORF">A3C72_02320</name>
</gene>
<feature type="transmembrane region" description="Helical" evidence="10">
    <location>
        <begin position="402"/>
        <end position="421"/>
    </location>
</feature>
<evidence type="ECO:0000256" key="3">
    <source>
        <dbReference type="ARBA" id="ARBA00007222"/>
    </source>
</evidence>
<dbReference type="EMBL" id="MHRK01000058">
    <property type="protein sequence ID" value="OHA22167.1"/>
    <property type="molecule type" value="Genomic_DNA"/>
</dbReference>
<dbReference type="GO" id="GO:0012505">
    <property type="term" value="C:endomembrane system"/>
    <property type="evidence" value="ECO:0007669"/>
    <property type="project" value="UniProtKB-SubCell"/>
</dbReference>
<accession>A0A1G2ME73</accession>
<evidence type="ECO:0000256" key="7">
    <source>
        <dbReference type="ARBA" id="ARBA00022989"/>
    </source>
</evidence>
<dbReference type="Pfam" id="PF16192">
    <property type="entry name" value="PMT_4TMC"/>
    <property type="match status" value="1"/>
</dbReference>
<keyword evidence="5 10" id="KW-0808">Transferase</keyword>
<dbReference type="GO" id="GO:0005886">
    <property type="term" value="C:plasma membrane"/>
    <property type="evidence" value="ECO:0007669"/>
    <property type="project" value="UniProtKB-SubCell"/>
</dbReference>
<dbReference type="PANTHER" id="PTHR10050:SF46">
    <property type="entry name" value="PROTEIN O-MANNOSYL-TRANSFERASE 2"/>
    <property type="match status" value="1"/>
</dbReference>
<comment type="function">
    <text evidence="10">Protein O-mannosyltransferase that catalyzes the transfer of a single mannose residue from a polyprenol phospho-mannosyl lipidic donor to the hydroxyl group of selected serine and threonine residues in acceptor proteins.</text>
</comment>
<comment type="subcellular location">
    <subcellularLocation>
        <location evidence="10">Cell membrane</location>
    </subcellularLocation>
    <subcellularLocation>
        <location evidence="1">Endomembrane system</location>
        <topology evidence="1">Multi-pass membrane protein</topology>
    </subcellularLocation>
</comment>
<keyword evidence="7 10" id="KW-1133">Transmembrane helix</keyword>
<dbReference type="GO" id="GO:0004169">
    <property type="term" value="F:dolichyl-phosphate-mannose-protein mannosyltransferase activity"/>
    <property type="evidence" value="ECO:0007669"/>
    <property type="project" value="UniProtKB-UniRule"/>
</dbReference>
<comment type="pathway">
    <text evidence="2 10">Protein modification; protein glycosylation.</text>
</comment>
<keyword evidence="4 10" id="KW-0328">Glycosyltransferase</keyword>
<evidence type="ECO:0000256" key="9">
    <source>
        <dbReference type="ARBA" id="ARBA00093617"/>
    </source>
</evidence>
<keyword evidence="6 10" id="KW-0812">Transmembrane</keyword>
<dbReference type="AlphaFoldDB" id="A0A1G2ME73"/>
<evidence type="ECO:0000313" key="13">
    <source>
        <dbReference type="EMBL" id="OHA22167.1"/>
    </source>
</evidence>
<feature type="domain" description="Protein O-mannosyl-transferase C-terminal four TM" evidence="12">
    <location>
        <begin position="293"/>
        <end position="446"/>
    </location>
</feature>
<evidence type="ECO:0000256" key="6">
    <source>
        <dbReference type="ARBA" id="ARBA00022692"/>
    </source>
</evidence>
<feature type="transmembrane region" description="Helical" evidence="10">
    <location>
        <begin position="194"/>
        <end position="223"/>
    </location>
</feature>
<dbReference type="EC" id="2.4.1.-" evidence="10"/>
<keyword evidence="8 10" id="KW-0472">Membrane</keyword>
<dbReference type="UniPathway" id="UPA00378"/>
<keyword evidence="10" id="KW-1003">Cell membrane</keyword>
<evidence type="ECO:0000256" key="5">
    <source>
        <dbReference type="ARBA" id="ARBA00022679"/>
    </source>
</evidence>
<evidence type="ECO:0000256" key="8">
    <source>
        <dbReference type="ARBA" id="ARBA00023136"/>
    </source>
</evidence>
<protein>
    <recommendedName>
        <fullName evidence="9 10">Polyprenol-phosphate-mannose--protein mannosyltransferase</fullName>
        <ecNumber evidence="10">2.4.1.-</ecNumber>
    </recommendedName>
</protein>
<dbReference type="Pfam" id="PF02366">
    <property type="entry name" value="PMT"/>
    <property type="match status" value="1"/>
</dbReference>
<evidence type="ECO:0000256" key="10">
    <source>
        <dbReference type="RuleBase" id="RU367007"/>
    </source>
</evidence>
<feature type="transmembrane region" description="Helical" evidence="10">
    <location>
        <begin position="230"/>
        <end position="250"/>
    </location>
</feature>
<evidence type="ECO:0000259" key="11">
    <source>
        <dbReference type="Pfam" id="PF02366"/>
    </source>
</evidence>
<evidence type="ECO:0000256" key="1">
    <source>
        <dbReference type="ARBA" id="ARBA00004127"/>
    </source>
</evidence>
<dbReference type="Proteomes" id="UP000177130">
    <property type="component" value="Unassembled WGS sequence"/>
</dbReference>
<evidence type="ECO:0000256" key="2">
    <source>
        <dbReference type="ARBA" id="ARBA00004922"/>
    </source>
</evidence>
<feature type="domain" description="ArnT-like N-terminal" evidence="11">
    <location>
        <begin position="31"/>
        <end position="251"/>
    </location>
</feature>
<dbReference type="PANTHER" id="PTHR10050">
    <property type="entry name" value="DOLICHYL-PHOSPHATE-MANNOSE--PROTEIN MANNOSYLTRANSFERASE"/>
    <property type="match status" value="1"/>
</dbReference>
<feature type="transmembrane region" description="Helical" evidence="10">
    <location>
        <begin position="114"/>
        <end position="134"/>
    </location>
</feature>
<feature type="transmembrane region" description="Helical" evidence="10">
    <location>
        <begin position="433"/>
        <end position="454"/>
    </location>
</feature>
<dbReference type="InterPro" id="IPR032421">
    <property type="entry name" value="PMT_4TMC"/>
</dbReference>
<name>A0A1G2ME73_9BACT</name>